<dbReference type="InterPro" id="IPR000980">
    <property type="entry name" value="SH2"/>
</dbReference>
<accession>A0AAV7K2V0</accession>
<dbReference type="Pfam" id="PF07525">
    <property type="entry name" value="SOCS_box"/>
    <property type="match status" value="1"/>
</dbReference>
<dbReference type="InterPro" id="IPR001496">
    <property type="entry name" value="SOCS_box"/>
</dbReference>
<dbReference type="SUPFAM" id="SSF158235">
    <property type="entry name" value="SOCS box-like"/>
    <property type="match status" value="1"/>
</dbReference>
<evidence type="ECO:0000256" key="1">
    <source>
        <dbReference type="ARBA" id="ARBA00022604"/>
    </source>
</evidence>
<gene>
    <name evidence="8" type="ORF">LOD99_992</name>
</gene>
<evidence type="ECO:0000256" key="4">
    <source>
        <dbReference type="ARBA" id="ARBA00022999"/>
    </source>
</evidence>
<dbReference type="GO" id="GO:0046854">
    <property type="term" value="P:phosphatidylinositol phosphate biosynthetic process"/>
    <property type="evidence" value="ECO:0007669"/>
    <property type="project" value="TreeGrafter"/>
</dbReference>
<dbReference type="Gene3D" id="3.30.505.10">
    <property type="entry name" value="SH2 domain"/>
    <property type="match status" value="1"/>
</dbReference>
<dbReference type="PROSITE" id="PS50001">
    <property type="entry name" value="SH2"/>
    <property type="match status" value="1"/>
</dbReference>
<dbReference type="InterPro" id="IPR036036">
    <property type="entry name" value="SOCS_box-like_dom_sf"/>
</dbReference>
<dbReference type="AlphaFoldDB" id="A0AAV7K2V0"/>
<protein>
    <submittedName>
        <fullName evidence="8">Suppressor of cytokine signaling 2-like</fullName>
    </submittedName>
</protein>
<dbReference type="GO" id="GO:0005942">
    <property type="term" value="C:phosphatidylinositol 3-kinase complex"/>
    <property type="evidence" value="ECO:0007669"/>
    <property type="project" value="TreeGrafter"/>
</dbReference>
<proteinExistence type="predicted"/>
<dbReference type="PANTHER" id="PTHR10155:SF16">
    <property type="entry name" value="SUPPRESSOR OF CYTOKINE SIGNALING 2"/>
    <property type="match status" value="1"/>
</dbReference>
<evidence type="ECO:0000256" key="2">
    <source>
        <dbReference type="ARBA" id="ARBA00022700"/>
    </source>
</evidence>
<dbReference type="SMART" id="SM00253">
    <property type="entry name" value="SOCS"/>
    <property type="match status" value="1"/>
</dbReference>
<dbReference type="GO" id="GO:0035556">
    <property type="term" value="P:intracellular signal transduction"/>
    <property type="evidence" value="ECO:0007669"/>
    <property type="project" value="InterPro"/>
</dbReference>
<dbReference type="PANTHER" id="PTHR10155">
    <property type="entry name" value="PHOSPHATIDYLINOSITOL 3-KINASE REGULATORY SUBUNIT"/>
    <property type="match status" value="1"/>
</dbReference>
<comment type="caution">
    <text evidence="8">The sequence shown here is derived from an EMBL/GenBank/DDBJ whole genome shotgun (WGS) entry which is preliminary data.</text>
</comment>
<sequence>MNITSVISSLQNGGWYWGKVSYDTAIDKLLDSKNGTFLLRDSSDDHHLFTFAIKCHGDVINLRVHFSRSRFSLDSIDYSYAPSPTFESVCDLAEYYMCHNKTFYIHIPDSDAQPLAVVMKHPYLRHVHSLKHICRKIVHRHLRKIEDLDKLPIPQTLKQFLRLYKYCYA</sequence>
<dbReference type="CDD" id="cd03587">
    <property type="entry name" value="SOCS"/>
    <property type="match status" value="1"/>
</dbReference>
<dbReference type="InterPro" id="IPR036860">
    <property type="entry name" value="SH2_dom_sf"/>
</dbReference>
<evidence type="ECO:0000256" key="3">
    <source>
        <dbReference type="ARBA" id="ARBA00022786"/>
    </source>
</evidence>
<dbReference type="SUPFAM" id="SSF55550">
    <property type="entry name" value="SH2 domain"/>
    <property type="match status" value="1"/>
</dbReference>
<dbReference type="Proteomes" id="UP001165289">
    <property type="component" value="Unassembled WGS sequence"/>
</dbReference>
<dbReference type="PROSITE" id="PS50225">
    <property type="entry name" value="SOCS"/>
    <property type="match status" value="1"/>
</dbReference>
<evidence type="ECO:0000313" key="9">
    <source>
        <dbReference type="Proteomes" id="UP001165289"/>
    </source>
</evidence>
<evidence type="ECO:0000259" key="7">
    <source>
        <dbReference type="PROSITE" id="PS50225"/>
    </source>
</evidence>
<feature type="domain" description="SOCS box" evidence="7">
    <location>
        <begin position="118"/>
        <end position="167"/>
    </location>
</feature>
<reference evidence="8 9" key="1">
    <citation type="journal article" date="2023" name="BMC Biol.">
        <title>The compact genome of the sponge Oopsacas minuta (Hexactinellida) is lacking key metazoan core genes.</title>
        <authorList>
            <person name="Santini S."/>
            <person name="Schenkelaars Q."/>
            <person name="Jourda C."/>
            <person name="Duchesne M."/>
            <person name="Belahbib H."/>
            <person name="Rocher C."/>
            <person name="Selva M."/>
            <person name="Riesgo A."/>
            <person name="Vervoort M."/>
            <person name="Leys S.P."/>
            <person name="Kodjabachian L."/>
            <person name="Le Bivic A."/>
            <person name="Borchiellini C."/>
            <person name="Claverie J.M."/>
            <person name="Renard E."/>
        </authorList>
    </citation>
    <scope>NUCLEOTIDE SEQUENCE [LARGE SCALE GENOMIC DNA]</scope>
    <source>
        <strain evidence="8">SPO-2</strain>
    </source>
</reference>
<dbReference type="GO" id="GO:0009968">
    <property type="term" value="P:negative regulation of signal transduction"/>
    <property type="evidence" value="ECO:0007669"/>
    <property type="project" value="UniProtKB-KW"/>
</dbReference>
<dbReference type="PRINTS" id="PR00401">
    <property type="entry name" value="SH2DOMAIN"/>
</dbReference>
<keyword evidence="3" id="KW-0833">Ubl conjugation pathway</keyword>
<keyword evidence="2" id="KW-0734">Signal transduction inhibitor</keyword>
<dbReference type="GO" id="GO:0046935">
    <property type="term" value="F:1-phosphatidylinositol-3-kinase regulator activity"/>
    <property type="evidence" value="ECO:0007669"/>
    <property type="project" value="TreeGrafter"/>
</dbReference>
<evidence type="ECO:0000256" key="5">
    <source>
        <dbReference type="PROSITE-ProRule" id="PRU00191"/>
    </source>
</evidence>
<dbReference type="SMART" id="SM00969">
    <property type="entry name" value="SOCS_box"/>
    <property type="match status" value="1"/>
</dbReference>
<organism evidence="8 9">
    <name type="scientific">Oopsacas minuta</name>
    <dbReference type="NCBI Taxonomy" id="111878"/>
    <lineage>
        <taxon>Eukaryota</taxon>
        <taxon>Metazoa</taxon>
        <taxon>Porifera</taxon>
        <taxon>Hexactinellida</taxon>
        <taxon>Hexasterophora</taxon>
        <taxon>Lyssacinosida</taxon>
        <taxon>Leucopsacidae</taxon>
        <taxon>Oopsacas</taxon>
    </lineage>
</organism>
<keyword evidence="4 5" id="KW-0727">SH2 domain</keyword>
<dbReference type="Pfam" id="PF00017">
    <property type="entry name" value="SH2"/>
    <property type="match status" value="1"/>
</dbReference>
<name>A0AAV7K2V0_9METZ</name>
<dbReference type="SMART" id="SM00252">
    <property type="entry name" value="SH2"/>
    <property type="match status" value="1"/>
</dbReference>
<keyword evidence="1" id="KW-0341">Growth regulation</keyword>
<evidence type="ECO:0000313" key="8">
    <source>
        <dbReference type="EMBL" id="KAI6654596.1"/>
    </source>
</evidence>
<feature type="domain" description="SH2" evidence="6">
    <location>
        <begin position="15"/>
        <end position="123"/>
    </location>
</feature>
<dbReference type="Gene3D" id="1.10.750.20">
    <property type="entry name" value="SOCS box"/>
    <property type="match status" value="1"/>
</dbReference>
<keyword evidence="9" id="KW-1185">Reference proteome</keyword>
<dbReference type="EMBL" id="JAKMXF010000222">
    <property type="protein sequence ID" value="KAI6654596.1"/>
    <property type="molecule type" value="Genomic_DNA"/>
</dbReference>
<evidence type="ECO:0000259" key="6">
    <source>
        <dbReference type="PROSITE" id="PS50001"/>
    </source>
</evidence>